<dbReference type="EMBL" id="LATX01001998">
    <property type="protein sequence ID" value="KTB35254.1"/>
    <property type="molecule type" value="Genomic_DNA"/>
</dbReference>
<comment type="caution">
    <text evidence="2">The sequence shown here is derived from an EMBL/GenBank/DDBJ whole genome shotgun (WGS) entry which is preliminary data.</text>
</comment>
<dbReference type="AlphaFoldDB" id="A0A0W0FG49"/>
<evidence type="ECO:0000313" key="2">
    <source>
        <dbReference type="EMBL" id="KTB35254.1"/>
    </source>
</evidence>
<accession>A0A0W0FG49</accession>
<sequence>MLIIFSDIILIATALSDSSSNAPIKVNFQVLKTFMKVKLEHTTWKPLIDH</sequence>
<protein>
    <submittedName>
        <fullName evidence="2">Uncharacterized protein</fullName>
    </submittedName>
</protein>
<keyword evidence="1" id="KW-0732">Signal</keyword>
<name>A0A0W0FG49_MONRR</name>
<evidence type="ECO:0000313" key="3">
    <source>
        <dbReference type="Proteomes" id="UP000054988"/>
    </source>
</evidence>
<dbReference type="Proteomes" id="UP000054988">
    <property type="component" value="Unassembled WGS sequence"/>
</dbReference>
<reference evidence="2 3" key="1">
    <citation type="submission" date="2015-12" db="EMBL/GenBank/DDBJ databases">
        <title>Draft genome sequence of Moniliophthora roreri, the causal agent of frosty pod rot of cacao.</title>
        <authorList>
            <person name="Aime M.C."/>
            <person name="Diaz-Valderrama J.R."/>
            <person name="Kijpornyongpan T."/>
            <person name="Phillips-Mora W."/>
        </authorList>
    </citation>
    <scope>NUCLEOTIDE SEQUENCE [LARGE SCALE GENOMIC DNA]</scope>
    <source>
        <strain evidence="2 3">MCA 2952</strain>
    </source>
</reference>
<organism evidence="2 3">
    <name type="scientific">Moniliophthora roreri</name>
    <name type="common">Frosty pod rot fungus</name>
    <name type="synonym">Monilia roreri</name>
    <dbReference type="NCBI Taxonomy" id="221103"/>
    <lineage>
        <taxon>Eukaryota</taxon>
        <taxon>Fungi</taxon>
        <taxon>Dikarya</taxon>
        <taxon>Basidiomycota</taxon>
        <taxon>Agaricomycotina</taxon>
        <taxon>Agaricomycetes</taxon>
        <taxon>Agaricomycetidae</taxon>
        <taxon>Agaricales</taxon>
        <taxon>Marasmiineae</taxon>
        <taxon>Marasmiaceae</taxon>
        <taxon>Moniliophthora</taxon>
    </lineage>
</organism>
<proteinExistence type="predicted"/>
<feature type="chain" id="PRO_5006901767" evidence="1">
    <location>
        <begin position="17"/>
        <end position="50"/>
    </location>
</feature>
<gene>
    <name evidence="2" type="ORF">WG66_12169</name>
</gene>
<feature type="signal peptide" evidence="1">
    <location>
        <begin position="1"/>
        <end position="16"/>
    </location>
</feature>
<evidence type="ECO:0000256" key="1">
    <source>
        <dbReference type="SAM" id="SignalP"/>
    </source>
</evidence>